<dbReference type="PANTHER" id="PTHR46268">
    <property type="entry name" value="STRESS RESPONSE PROTEIN NHAX"/>
    <property type="match status" value="1"/>
</dbReference>
<proteinExistence type="inferred from homology"/>
<evidence type="ECO:0000259" key="2">
    <source>
        <dbReference type="Pfam" id="PF00582"/>
    </source>
</evidence>
<name>A0A2U3QG44_9BACT</name>
<dbReference type="SUPFAM" id="SSF52402">
    <property type="entry name" value="Adenine nucleotide alpha hydrolases-like"/>
    <property type="match status" value="1"/>
</dbReference>
<protein>
    <recommendedName>
        <fullName evidence="2">UspA domain-containing protein</fullName>
    </recommendedName>
</protein>
<dbReference type="InterPro" id="IPR006016">
    <property type="entry name" value="UspA"/>
</dbReference>
<dbReference type="CDD" id="cd00293">
    <property type="entry name" value="USP-like"/>
    <property type="match status" value="1"/>
</dbReference>
<dbReference type="InterPro" id="IPR006015">
    <property type="entry name" value="Universal_stress_UspA"/>
</dbReference>
<feature type="domain" description="UspA" evidence="2">
    <location>
        <begin position="1"/>
        <end position="154"/>
    </location>
</feature>
<dbReference type="Pfam" id="PF00582">
    <property type="entry name" value="Usp"/>
    <property type="match status" value="1"/>
</dbReference>
<organism evidence="3 4">
    <name type="scientific">Candidatus Sulfobium mesophilum</name>
    <dbReference type="NCBI Taxonomy" id="2016548"/>
    <lineage>
        <taxon>Bacteria</taxon>
        <taxon>Pseudomonadati</taxon>
        <taxon>Nitrospirota</taxon>
        <taxon>Nitrospiria</taxon>
        <taxon>Nitrospirales</taxon>
        <taxon>Nitrospiraceae</taxon>
        <taxon>Candidatus Sulfobium</taxon>
    </lineage>
</organism>
<dbReference type="InterPro" id="IPR014729">
    <property type="entry name" value="Rossmann-like_a/b/a_fold"/>
</dbReference>
<dbReference type="EMBL" id="OUUY01000065">
    <property type="protein sequence ID" value="SPQ00310.1"/>
    <property type="molecule type" value="Genomic_DNA"/>
</dbReference>
<sequence length="154" mass="16998">MKKVLIAVDDTKGTRKAFDMCTKACLCIEPESISLVYVEKLEGRSLMDDQLLSVSEMKTLKEALEGTEYQEALDKKAQAIVEYYKKLLEDSGLTSVKTIIRRGHPAEEILAAAKEEGSDLIIVGSRGSRMSHLFMGSVSREVANTADIPVMIVK</sequence>
<accession>A0A2U3QG44</accession>
<dbReference type="PRINTS" id="PR01438">
    <property type="entry name" value="UNVRSLSTRESS"/>
</dbReference>
<dbReference type="Proteomes" id="UP000245125">
    <property type="component" value="Unassembled WGS sequence"/>
</dbReference>
<evidence type="ECO:0000256" key="1">
    <source>
        <dbReference type="ARBA" id="ARBA00008791"/>
    </source>
</evidence>
<reference evidence="4" key="1">
    <citation type="submission" date="2018-03" db="EMBL/GenBank/DDBJ databases">
        <authorList>
            <person name="Zecchin S."/>
        </authorList>
    </citation>
    <scope>NUCLEOTIDE SEQUENCE [LARGE SCALE GENOMIC DNA]</scope>
</reference>
<dbReference type="Gene3D" id="3.40.50.620">
    <property type="entry name" value="HUPs"/>
    <property type="match status" value="1"/>
</dbReference>
<evidence type="ECO:0000313" key="3">
    <source>
        <dbReference type="EMBL" id="SPQ00310.1"/>
    </source>
</evidence>
<gene>
    <name evidence="3" type="ORF">NBG4_200018</name>
</gene>
<evidence type="ECO:0000313" key="4">
    <source>
        <dbReference type="Proteomes" id="UP000245125"/>
    </source>
</evidence>
<keyword evidence="4" id="KW-1185">Reference proteome</keyword>
<dbReference type="PANTHER" id="PTHR46268:SF6">
    <property type="entry name" value="UNIVERSAL STRESS PROTEIN UP12"/>
    <property type="match status" value="1"/>
</dbReference>
<dbReference type="OrthoDB" id="5564966at2"/>
<dbReference type="AlphaFoldDB" id="A0A2U3QG44"/>
<comment type="similarity">
    <text evidence="1">Belongs to the universal stress protein A family.</text>
</comment>